<evidence type="ECO:0000259" key="1">
    <source>
        <dbReference type="Pfam" id="PF02627"/>
    </source>
</evidence>
<dbReference type="InterPro" id="IPR052512">
    <property type="entry name" value="4CMD/NDH-1_regulator"/>
</dbReference>
<proteinExistence type="predicted"/>
<dbReference type="EC" id="4.1.1.-" evidence="2"/>
<dbReference type="OrthoDB" id="9802489at2"/>
<feature type="domain" description="Carboxymuconolactone decarboxylase-like" evidence="1">
    <location>
        <begin position="43"/>
        <end position="124"/>
    </location>
</feature>
<sequence>MDLPDSADSRTEATEALTRRARAEATYERLFGPRDRAAQENDPELMEILRGFIFGDVFDTGELDDQTRELITVTVLGCLQTLPQLRSHTAAALKVGVPPVQIREAIYQLAPFIGFPRTLNAINTVNEAFLDRGITLPLADEGTVSDADRYSRGLAEQAPLYGNEIKDNLADLPHPFDEALPRFLTEFCFGDFYTRGGLSLAQRELLVLCALATIGDTSAQLGPHGRACLQVGNSKAVVVAALVHCFPYIGFPRAVAAVRAVNDLT</sequence>
<keyword evidence="3" id="KW-1185">Reference proteome</keyword>
<evidence type="ECO:0000313" key="2">
    <source>
        <dbReference type="EMBL" id="BAK36272.1"/>
    </source>
</evidence>
<protein>
    <submittedName>
        <fullName evidence="2">Putative decarboxylase</fullName>
        <ecNumber evidence="2">4.1.1.-</ecNumber>
    </submittedName>
</protein>
<dbReference type="Proteomes" id="UP000007947">
    <property type="component" value="Chromosome"/>
</dbReference>
<keyword evidence="2" id="KW-0456">Lyase</keyword>
<evidence type="ECO:0000313" key="3">
    <source>
        <dbReference type="Proteomes" id="UP000007947"/>
    </source>
</evidence>
<dbReference type="InterPro" id="IPR003779">
    <property type="entry name" value="CMD-like"/>
</dbReference>
<feature type="domain" description="Carboxymuconolactone decarboxylase-like" evidence="1">
    <location>
        <begin position="179"/>
        <end position="262"/>
    </location>
</feature>
<dbReference type="EMBL" id="AP012204">
    <property type="protein sequence ID" value="BAK36272.1"/>
    <property type="molecule type" value="Genomic_DNA"/>
</dbReference>
<dbReference type="KEGG" id="mph:MLP_32580"/>
<reference evidence="2 3" key="1">
    <citation type="submission" date="2011-05" db="EMBL/GenBank/DDBJ databases">
        <title>Whole genome sequence of Microlunatus phosphovorus NM-1.</title>
        <authorList>
            <person name="Hosoyama A."/>
            <person name="Sasaki K."/>
            <person name="Harada T."/>
            <person name="Igarashi R."/>
            <person name="Kawakoshi A."/>
            <person name="Sasagawa M."/>
            <person name="Fukada J."/>
            <person name="Nakamura S."/>
            <person name="Katano Y."/>
            <person name="Hanada S."/>
            <person name="Kamagata Y."/>
            <person name="Nakamura N."/>
            <person name="Yamazaki S."/>
            <person name="Fujita N."/>
        </authorList>
    </citation>
    <scope>NUCLEOTIDE SEQUENCE [LARGE SCALE GENOMIC DNA]</scope>
    <source>
        <strain evidence="3">ATCC 700054 / DSM 10555 / JCM 9379 / NBRC 101784 / NCIMB 13414 / VKM Ac-1990 / NM-1</strain>
    </source>
</reference>
<dbReference type="GO" id="GO:0016829">
    <property type="term" value="F:lyase activity"/>
    <property type="evidence" value="ECO:0007669"/>
    <property type="project" value="UniProtKB-KW"/>
</dbReference>
<name>F5XLK6_MICPN</name>
<accession>F5XLK6</accession>
<dbReference type="HOGENOM" id="CLU_070025_0_0_11"/>
<dbReference type="SUPFAM" id="SSF69118">
    <property type="entry name" value="AhpD-like"/>
    <property type="match status" value="1"/>
</dbReference>
<dbReference type="PANTHER" id="PTHR33570">
    <property type="entry name" value="4-CARBOXYMUCONOLACTONE DECARBOXYLASE FAMILY PROTEIN"/>
    <property type="match status" value="1"/>
</dbReference>
<dbReference type="RefSeq" id="WP_013864135.1">
    <property type="nucleotide sequence ID" value="NC_015635.1"/>
</dbReference>
<gene>
    <name evidence="2" type="ordered locus">MLP_32580</name>
</gene>
<dbReference type="GO" id="GO:0051920">
    <property type="term" value="F:peroxiredoxin activity"/>
    <property type="evidence" value="ECO:0007669"/>
    <property type="project" value="InterPro"/>
</dbReference>
<dbReference type="STRING" id="1032480.MLP_32580"/>
<organism evidence="2 3">
    <name type="scientific">Microlunatus phosphovorus (strain ATCC 700054 / DSM 10555 / JCM 9379 / NBRC 101784 / NCIMB 13414 / VKM Ac-1990 / NM-1)</name>
    <dbReference type="NCBI Taxonomy" id="1032480"/>
    <lineage>
        <taxon>Bacteria</taxon>
        <taxon>Bacillati</taxon>
        <taxon>Actinomycetota</taxon>
        <taxon>Actinomycetes</taxon>
        <taxon>Propionibacteriales</taxon>
        <taxon>Propionibacteriaceae</taxon>
        <taxon>Microlunatus</taxon>
    </lineage>
</organism>
<dbReference type="InterPro" id="IPR029032">
    <property type="entry name" value="AhpD-like"/>
</dbReference>
<dbReference type="PANTHER" id="PTHR33570:SF2">
    <property type="entry name" value="CARBOXYMUCONOLACTONE DECARBOXYLASE-LIKE DOMAIN-CONTAINING PROTEIN"/>
    <property type="match status" value="1"/>
</dbReference>
<dbReference type="Gene3D" id="1.20.1290.10">
    <property type="entry name" value="AhpD-like"/>
    <property type="match status" value="1"/>
</dbReference>
<dbReference type="Pfam" id="PF02627">
    <property type="entry name" value="CMD"/>
    <property type="match status" value="2"/>
</dbReference>
<dbReference type="eggNOG" id="COG0599">
    <property type="taxonomic scope" value="Bacteria"/>
</dbReference>
<dbReference type="AlphaFoldDB" id="F5XLK6"/>